<feature type="domain" description="C3H1-type" evidence="7">
    <location>
        <begin position="268"/>
        <end position="294"/>
    </location>
</feature>
<dbReference type="SUPFAM" id="SSF90229">
    <property type="entry name" value="CCCH zinc finger"/>
    <property type="match status" value="3"/>
</dbReference>
<feature type="region of interest" description="Disordered" evidence="6">
    <location>
        <begin position="91"/>
        <end position="117"/>
    </location>
</feature>
<comment type="caution">
    <text evidence="8">The sequence shown here is derived from an EMBL/GenBank/DDBJ whole genome shotgun (WGS) entry which is preliminary data.</text>
</comment>
<keyword evidence="4 5" id="KW-0862">Zinc</keyword>
<dbReference type="InterPro" id="IPR000571">
    <property type="entry name" value="Znf_CCCH"/>
</dbReference>
<feature type="zinc finger region" description="C3H1-type" evidence="5">
    <location>
        <begin position="244"/>
        <end position="267"/>
    </location>
</feature>
<feature type="domain" description="C3H1-type" evidence="7">
    <location>
        <begin position="212"/>
        <end position="240"/>
    </location>
</feature>
<dbReference type="GO" id="GO:0005634">
    <property type="term" value="C:nucleus"/>
    <property type="evidence" value="ECO:0007669"/>
    <property type="project" value="TreeGrafter"/>
</dbReference>
<feature type="zinc finger region" description="C3H1-type" evidence="5">
    <location>
        <begin position="268"/>
        <end position="294"/>
    </location>
</feature>
<dbReference type="Pfam" id="PF00642">
    <property type="entry name" value="zf-CCCH"/>
    <property type="match status" value="2"/>
</dbReference>
<evidence type="ECO:0000256" key="3">
    <source>
        <dbReference type="ARBA" id="ARBA00022771"/>
    </source>
</evidence>
<reference evidence="8 9" key="1">
    <citation type="submission" date="2021-11" db="EMBL/GenBank/DDBJ databases">
        <title>Black yeast isolated from Biological Soil Crust.</title>
        <authorList>
            <person name="Kurbessoian T."/>
        </authorList>
    </citation>
    <scope>NUCLEOTIDE SEQUENCE [LARGE SCALE GENOMIC DNA]</scope>
    <source>
        <strain evidence="8 9">CCFEE 5522</strain>
    </source>
</reference>
<feature type="compositionally biased region" description="Polar residues" evidence="6">
    <location>
        <begin position="399"/>
        <end position="410"/>
    </location>
</feature>
<dbReference type="AlphaFoldDB" id="A0AAV9J6Y9"/>
<feature type="zinc finger region" description="C3H1-type" evidence="5">
    <location>
        <begin position="212"/>
        <end position="240"/>
    </location>
</feature>
<accession>A0AAV9J6Y9</accession>
<dbReference type="Gene3D" id="4.10.1000.10">
    <property type="entry name" value="Zinc finger, CCCH-type"/>
    <property type="match status" value="2"/>
</dbReference>
<dbReference type="PANTHER" id="PTHR46156:SF1">
    <property type="entry name" value="ZINC FINGER CCCH DOMAIN-CONTAINING PROTEIN 3"/>
    <property type="match status" value="1"/>
</dbReference>
<sequence>MTEQADLQARIAAIAGRINQRKYQQKTYAPQPPGPWTPYARTTHKNRTLVVNGGWTPAKADQTLATDVPPGSEGLISMRSTNQQLMTKDTYAREQKHKQDIKEQRRAVKRQKRNTEEQHRILRHIDASGVASREMAVEGIRFVLTADGSKLIRVPGRQKYTSKEIDLLNGADSSIASKETPKRAKVAGVEFYRTKHGNLIRASALTGAARPIKKTPQCEHFTKNGTCPYGPCCRFTHDPHKVAICKDFQKHGACPRGDNCDLSHEMTYHRVPACAFFVRGNCTNSACRYPHIHVSPAAPVCRPFATLGFCAKGPECDKRHVIECPDYANHGVCANRESGKCQLPHPDRASILRKAAERQAKMAAEEDLSSDEDEDDQGVVDDVDSDIEDAVMGNDSHELTQQQDFVAFST</sequence>
<dbReference type="Proteomes" id="UP001324427">
    <property type="component" value="Unassembled WGS sequence"/>
</dbReference>
<evidence type="ECO:0000256" key="6">
    <source>
        <dbReference type="SAM" id="MobiDB-lite"/>
    </source>
</evidence>
<gene>
    <name evidence="8" type="ORF">LTR36_008895</name>
</gene>
<evidence type="ECO:0000256" key="2">
    <source>
        <dbReference type="ARBA" id="ARBA00022737"/>
    </source>
</evidence>
<dbReference type="Gene3D" id="6.10.250.3220">
    <property type="match status" value="1"/>
</dbReference>
<feature type="zinc finger region" description="C3H1-type" evidence="5">
    <location>
        <begin position="295"/>
        <end position="323"/>
    </location>
</feature>
<dbReference type="InterPro" id="IPR036855">
    <property type="entry name" value="Znf_CCCH_sf"/>
</dbReference>
<dbReference type="PROSITE" id="PS50103">
    <property type="entry name" value="ZF_C3H1"/>
    <property type="match status" value="4"/>
</dbReference>
<organism evidence="8 9">
    <name type="scientific">Oleoguttula mirabilis</name>
    <dbReference type="NCBI Taxonomy" id="1507867"/>
    <lineage>
        <taxon>Eukaryota</taxon>
        <taxon>Fungi</taxon>
        <taxon>Dikarya</taxon>
        <taxon>Ascomycota</taxon>
        <taxon>Pezizomycotina</taxon>
        <taxon>Dothideomycetes</taxon>
        <taxon>Dothideomycetidae</taxon>
        <taxon>Mycosphaerellales</taxon>
        <taxon>Teratosphaeriaceae</taxon>
        <taxon>Oleoguttula</taxon>
    </lineage>
</organism>
<dbReference type="EMBL" id="JAVFHQ010000061">
    <property type="protein sequence ID" value="KAK4540818.1"/>
    <property type="molecule type" value="Genomic_DNA"/>
</dbReference>
<evidence type="ECO:0000313" key="9">
    <source>
        <dbReference type="Proteomes" id="UP001324427"/>
    </source>
</evidence>
<proteinExistence type="predicted"/>
<feature type="compositionally biased region" description="Basic and acidic residues" evidence="6">
    <location>
        <begin position="91"/>
        <end position="106"/>
    </location>
</feature>
<dbReference type="GO" id="GO:0008270">
    <property type="term" value="F:zinc ion binding"/>
    <property type="evidence" value="ECO:0007669"/>
    <property type="project" value="UniProtKB-KW"/>
</dbReference>
<feature type="region of interest" description="Disordered" evidence="6">
    <location>
        <begin position="359"/>
        <end position="410"/>
    </location>
</feature>
<evidence type="ECO:0000259" key="7">
    <source>
        <dbReference type="PROSITE" id="PS50103"/>
    </source>
</evidence>
<dbReference type="FunFam" id="4.10.1000.10:FF:000022">
    <property type="entry name" value="Zinc finger CCCH domain-containing protein 7"/>
    <property type="match status" value="1"/>
</dbReference>
<evidence type="ECO:0000256" key="5">
    <source>
        <dbReference type="PROSITE-ProRule" id="PRU00723"/>
    </source>
</evidence>
<keyword evidence="2" id="KW-0677">Repeat</keyword>
<feature type="domain" description="C3H1-type" evidence="7">
    <location>
        <begin position="295"/>
        <end position="323"/>
    </location>
</feature>
<keyword evidence="3 5" id="KW-0863">Zinc-finger</keyword>
<evidence type="ECO:0000256" key="1">
    <source>
        <dbReference type="ARBA" id="ARBA00022723"/>
    </source>
</evidence>
<protein>
    <recommendedName>
        <fullName evidence="7">C3H1-type domain-containing protein</fullName>
    </recommendedName>
</protein>
<feature type="domain" description="C3H1-type" evidence="7">
    <location>
        <begin position="244"/>
        <end position="267"/>
    </location>
</feature>
<keyword evidence="9" id="KW-1185">Reference proteome</keyword>
<dbReference type="SMART" id="SM00356">
    <property type="entry name" value="ZnF_C3H1"/>
    <property type="match status" value="4"/>
</dbReference>
<keyword evidence="1 5" id="KW-0479">Metal-binding</keyword>
<dbReference type="PANTHER" id="PTHR46156">
    <property type="entry name" value="CCCH ZINGC FINGER"/>
    <property type="match status" value="1"/>
</dbReference>
<evidence type="ECO:0000313" key="8">
    <source>
        <dbReference type="EMBL" id="KAK4540818.1"/>
    </source>
</evidence>
<feature type="compositionally biased region" description="Acidic residues" evidence="6">
    <location>
        <begin position="365"/>
        <end position="389"/>
    </location>
</feature>
<name>A0AAV9J6Y9_9PEZI</name>
<evidence type="ECO:0000256" key="4">
    <source>
        <dbReference type="ARBA" id="ARBA00022833"/>
    </source>
</evidence>